<dbReference type="GO" id="GO:0007156">
    <property type="term" value="P:homophilic cell adhesion via plasma membrane adhesion molecules"/>
    <property type="evidence" value="ECO:0007669"/>
    <property type="project" value="TreeGrafter"/>
</dbReference>
<evidence type="ECO:0000256" key="2">
    <source>
        <dbReference type="ARBA" id="ARBA00022729"/>
    </source>
</evidence>
<keyword evidence="4 7" id="KW-0472">Membrane</keyword>
<protein>
    <recommendedName>
        <fullName evidence="8">Ig-like domain-containing protein</fullName>
    </recommendedName>
</protein>
<keyword evidence="5" id="KW-1015">Disulfide bond</keyword>
<dbReference type="GO" id="GO:0016020">
    <property type="term" value="C:membrane"/>
    <property type="evidence" value="ECO:0007669"/>
    <property type="project" value="UniProtKB-SubCell"/>
</dbReference>
<gene>
    <name evidence="9" type="ORF">HOLleu_25606</name>
</gene>
<evidence type="ECO:0000313" key="9">
    <source>
        <dbReference type="EMBL" id="KAJ8032159.1"/>
    </source>
</evidence>
<dbReference type="GO" id="GO:0007157">
    <property type="term" value="P:heterophilic cell-cell adhesion via plasma membrane cell adhesion molecules"/>
    <property type="evidence" value="ECO:0007669"/>
    <property type="project" value="TreeGrafter"/>
</dbReference>
<dbReference type="InterPro" id="IPR003599">
    <property type="entry name" value="Ig_sub"/>
</dbReference>
<dbReference type="PANTHER" id="PTHR23277">
    <property type="entry name" value="NECTIN-RELATED"/>
    <property type="match status" value="1"/>
</dbReference>
<dbReference type="AlphaFoldDB" id="A0A9Q1H3L3"/>
<feature type="domain" description="Ig-like" evidence="8">
    <location>
        <begin position="52"/>
        <end position="129"/>
    </location>
</feature>
<keyword evidence="3" id="KW-0677">Repeat</keyword>
<dbReference type="EMBL" id="JAIZAY010000012">
    <property type="protein sequence ID" value="KAJ8032159.1"/>
    <property type="molecule type" value="Genomic_DNA"/>
</dbReference>
<comment type="subcellular location">
    <subcellularLocation>
        <location evidence="1">Membrane</location>
    </subcellularLocation>
</comment>
<evidence type="ECO:0000256" key="5">
    <source>
        <dbReference type="ARBA" id="ARBA00023157"/>
    </source>
</evidence>
<evidence type="ECO:0000256" key="7">
    <source>
        <dbReference type="SAM" id="Phobius"/>
    </source>
</evidence>
<dbReference type="InterPro" id="IPR013106">
    <property type="entry name" value="Ig_V-set"/>
</dbReference>
<dbReference type="PROSITE" id="PS50835">
    <property type="entry name" value="IG_LIKE"/>
    <property type="match status" value="3"/>
</dbReference>
<dbReference type="SMART" id="SM00409">
    <property type="entry name" value="IG"/>
    <property type="match status" value="4"/>
</dbReference>
<proteinExistence type="predicted"/>
<keyword evidence="2" id="KW-0732">Signal</keyword>
<evidence type="ECO:0000313" key="10">
    <source>
        <dbReference type="Proteomes" id="UP001152320"/>
    </source>
</evidence>
<reference evidence="9" key="1">
    <citation type="submission" date="2021-10" db="EMBL/GenBank/DDBJ databases">
        <title>Tropical sea cucumber genome reveals ecological adaptation and Cuvierian tubules defense mechanism.</title>
        <authorList>
            <person name="Chen T."/>
        </authorList>
    </citation>
    <scope>NUCLEOTIDE SEQUENCE</scope>
    <source>
        <strain evidence="9">Nanhai2018</strain>
        <tissue evidence="9">Muscle</tissue>
    </source>
</reference>
<dbReference type="InterPro" id="IPR013783">
    <property type="entry name" value="Ig-like_fold"/>
</dbReference>
<name>A0A9Q1H3L3_HOLLE</name>
<dbReference type="Pfam" id="PF07686">
    <property type="entry name" value="V-set"/>
    <property type="match status" value="1"/>
</dbReference>
<evidence type="ECO:0000256" key="4">
    <source>
        <dbReference type="ARBA" id="ARBA00023136"/>
    </source>
</evidence>
<sequence>MVTDNAKSCRRTGFFSKFLLIQQILTASGDHLAGRSFCDTPQYSKIGYQGLIRCHIASNFSTISWYKDVNHTEVLLITLDGKGETQRQGHYSVTGDGSLIFQRVTIQDDGNYTLLIVDTTDNVLQQKVSFVAVVPPQDNQPHINVCGLHNSCLADNSDITTITCYLDNVRPAASLTWYLINAKDETRLLSVDVTLPGDSYTYSTSSTIVVSLLPTKLMQHFRCKARWPSRKFEVLSANVIIDNSKKTSLNETKVTAKSFRTESLQDLHCGNVGETVDILVWKKKSSGNVFKTIAYSFFDRRQHYVSINPTFKILNGIMVIGPITQDHQGDYLCMASEGIHQRYAFLHLHVHSDRKYFCEETQYAEIGERGQILCNFPSDFVAVYWYHELNGTFYPLIIFEKGRKTVNAYYEGKLDVLENASMVINKVTFQDEKNYKVDFLDVHDKVFTFEVHLVVTVKPDQPHPLIYSCEDTNFCFKAYKDNECHVCSIKNTKPAMQLNWYRLYFGKEESLKALIASSSRNSSTHSTTATICNAALPKKLLQLLICKATWPVPNSQPLEAHVLVDASSITLNLTTMAIRSKDVIQNFKTSLSCSKKATYFLFMWKKRDFGLSYFSPLVYMYYKGNATITVSNSQFNFQESSLTINAIRREHEGTYLCLSSDGANAEYAALDVIVLIPPDPPYITVEQCNDTGDICVIRKQKGSIACFVSRVYPKVSLDVIARERDQIEFFNIVRGIQEEGNVFNSFVRAEYLTNRAYRERKITISCLASGKGSLTFNQERVMYIQIPGNGIETPFPNDGATSILIKWMVGVIAFVAVAVVVVVLVILACCQFRTRA</sequence>
<dbReference type="GO" id="GO:0005912">
    <property type="term" value="C:adherens junction"/>
    <property type="evidence" value="ECO:0007669"/>
    <property type="project" value="TreeGrafter"/>
</dbReference>
<evidence type="ECO:0000256" key="1">
    <source>
        <dbReference type="ARBA" id="ARBA00004370"/>
    </source>
</evidence>
<dbReference type="SUPFAM" id="SSF48726">
    <property type="entry name" value="Immunoglobulin"/>
    <property type="match status" value="5"/>
</dbReference>
<keyword evidence="7" id="KW-0812">Transmembrane</keyword>
<keyword evidence="10" id="KW-1185">Reference proteome</keyword>
<dbReference type="PANTHER" id="PTHR23277:SF108">
    <property type="entry name" value="FASCICLIN-3"/>
    <property type="match status" value="1"/>
</dbReference>
<keyword evidence="7" id="KW-1133">Transmembrane helix</keyword>
<dbReference type="InterPro" id="IPR051427">
    <property type="entry name" value="Nectin/Nectin-like"/>
</dbReference>
<organism evidence="9 10">
    <name type="scientific">Holothuria leucospilota</name>
    <name type="common">Black long sea cucumber</name>
    <name type="synonym">Mertensiothuria leucospilota</name>
    <dbReference type="NCBI Taxonomy" id="206669"/>
    <lineage>
        <taxon>Eukaryota</taxon>
        <taxon>Metazoa</taxon>
        <taxon>Echinodermata</taxon>
        <taxon>Eleutherozoa</taxon>
        <taxon>Echinozoa</taxon>
        <taxon>Holothuroidea</taxon>
        <taxon>Aspidochirotacea</taxon>
        <taxon>Aspidochirotida</taxon>
        <taxon>Holothuriidae</taxon>
        <taxon>Holothuria</taxon>
    </lineage>
</organism>
<dbReference type="Gene3D" id="2.60.40.10">
    <property type="entry name" value="Immunoglobulins"/>
    <property type="match status" value="4"/>
</dbReference>
<feature type="domain" description="Ig-like" evidence="8">
    <location>
        <begin position="141"/>
        <end position="240"/>
    </location>
</feature>
<dbReference type="InterPro" id="IPR007110">
    <property type="entry name" value="Ig-like_dom"/>
</dbReference>
<evidence type="ECO:0000259" key="8">
    <source>
        <dbReference type="PROSITE" id="PS50835"/>
    </source>
</evidence>
<keyword evidence="6" id="KW-0325">Glycoprotein</keyword>
<feature type="transmembrane region" description="Helical" evidence="7">
    <location>
        <begin position="807"/>
        <end position="830"/>
    </location>
</feature>
<dbReference type="InterPro" id="IPR036179">
    <property type="entry name" value="Ig-like_dom_sf"/>
</dbReference>
<evidence type="ECO:0000256" key="3">
    <source>
        <dbReference type="ARBA" id="ARBA00022737"/>
    </source>
</evidence>
<dbReference type="Proteomes" id="UP001152320">
    <property type="component" value="Chromosome 12"/>
</dbReference>
<feature type="domain" description="Ig-like" evidence="8">
    <location>
        <begin position="553"/>
        <end position="673"/>
    </location>
</feature>
<comment type="caution">
    <text evidence="9">The sequence shown here is derived from an EMBL/GenBank/DDBJ whole genome shotgun (WGS) entry which is preliminary data.</text>
</comment>
<accession>A0A9Q1H3L3</accession>
<evidence type="ECO:0000256" key="6">
    <source>
        <dbReference type="ARBA" id="ARBA00023180"/>
    </source>
</evidence>